<evidence type="ECO:0000313" key="2">
    <source>
        <dbReference type="Proteomes" id="UP000249873"/>
    </source>
</evidence>
<sequence>MIWLSLIQVNATDFIARPPLFPGTDGVPVMVGEFEWSNSFCWLPYSPGNTIEEGDRVLLNETGFKITNSVLIKGRLVIQSPVIVEGVTINSPLLIVEERGSLSIGATGVLNNQSRLILRGLMTNYGDVFNSKTFTIAATGLFDNYKDLYNDVNDFSVAGTLNNNEGGLIQNQYSGNIQGTGTVTLRATSNFNYFSNQSQIPANNFNWLGGTISVYEGRTLGISSALSVPAGGLLNLDGGTLNINSGGKLTVENTALIVTEGFSATHGKVNINAYGNLIFNGTFLYDPADYNWQSDAIITITNVVKVPGINVPLGAILEVAPTGVLHLTAGRKLILNYANGLDNKGRINLSSTGSLTFNGPAHSLPNGVFDWSSEGIVIVSPSAVLYLGANDTIPTNASMTNYGKIELGTTDLVVKGKLLNFELSSPSVSTGSIYNTSIRVADGGNAEFNSYTTPGLVPFIENLKIESGGTVETEARSNYILQSKLEIPNGASFINNGILTIPVTDTLSVAAGGAFENEGTTNNDGVVENNGDLTNRLAFWNNKTFNNTGILYDFGGFVNVGTLNNPGRIGMFGTFEDRGVFNNTNEINVFDTFLLGTSDVFENGDVNIPPGSKIWVMKPFTLNKSLDFPQNAELRIISKLTIPNGVSLRNYGNLNFGSSGTGICEIKSGGNLVALSSTTALPDSAYLESGSYVTINEPAFVSRAAPWVIPNGVTLTINGYLSASNLTNHGIVNIVGKLSSSNLTNEVDGLVTLYGESELTSSLKVINKGKLDVYGTLSSNVLDNYGKIRGSGTLSGIFQNYANSEIAPGPSLGSRLNFTTKKYSSGNDYPFEMGLATYNCEIGAFADHIVTTGNAKIENAKLNLSFPEIPAAGQYLIMGYNGHTGEFANVTIPYSFCVDVVLQYEDNALYAMVSTKKDTAYVNKSATPGSASGRDWENAFLDLQPALEIGCPVNVWVAEGTYTPSKSPYGEENPTDPRDKTFYLHDGLKIFGGFIGNETDIFSRDWNLHPTILSGDFDNDDNVTGELYNLRMNNNEENAYHVVLSVNDDFFTTLDGVKVKGGNANGSGRIIVEGQDIHQSNGGGLVTASSSVVSRNTTYENNAASNSGGGVYLYAGVPTLDGVNMIKNYSGVQGGGLTIEISYATVYNCVFYGNRSLTYGGGIYTNFTPTTLYNTLFIENASTKGGAIYNYQGDPNYVNSTITKNYAAINGAIIHSNGGRFSNSICYDNQGFGIYQMLGSMKVDYSNIEGGRAGIANVDVAPYFKTDDYDGPDNVFGTADDGLQLKYCSPLIDIGTNEFTTSLDLSNAERVVADKSDIGAYENQDKKTLIVDQLVPNSSSKLARYIEGESFINAPSTVEYKAVHAVLLSPGFETQSNVVFQAKIGSECEN</sequence>
<dbReference type="NCBIfam" id="NF041518">
    <property type="entry name" value="choice_anch_Q"/>
    <property type="match status" value="1"/>
</dbReference>
<dbReference type="OrthoDB" id="951859at2"/>
<gene>
    <name evidence="1" type="ORF">DJ013_16205</name>
</gene>
<protein>
    <recommendedName>
        <fullName evidence="3">Right handed beta helix domain-containing protein</fullName>
    </recommendedName>
</protein>
<reference evidence="1 2" key="1">
    <citation type="submission" date="2018-05" db="EMBL/GenBank/DDBJ databases">
        <title>Complete genome sequence of Arcticibacterium luteifluviistationis SM1504T, a cytophagaceae bacterium isolated from Arctic surface seawater.</title>
        <authorList>
            <person name="Li Y."/>
            <person name="Qin Q.-L."/>
        </authorList>
    </citation>
    <scope>NUCLEOTIDE SEQUENCE [LARGE SCALE GENOMIC DNA]</scope>
    <source>
        <strain evidence="1 2">SM1504</strain>
    </source>
</reference>
<dbReference type="Proteomes" id="UP000249873">
    <property type="component" value="Chromosome"/>
</dbReference>
<keyword evidence="2" id="KW-1185">Reference proteome</keyword>
<evidence type="ECO:0008006" key="3">
    <source>
        <dbReference type="Google" id="ProtNLM"/>
    </source>
</evidence>
<accession>A0A2Z4GER6</accession>
<proteinExistence type="predicted"/>
<dbReference type="EMBL" id="CP029480">
    <property type="protein sequence ID" value="AWV99631.1"/>
    <property type="molecule type" value="Genomic_DNA"/>
</dbReference>
<dbReference type="InterPro" id="IPR059226">
    <property type="entry name" value="Choice_anch_Q_dom"/>
</dbReference>
<dbReference type="InterPro" id="IPR011050">
    <property type="entry name" value="Pectin_lyase_fold/virulence"/>
</dbReference>
<name>A0A2Z4GER6_9BACT</name>
<dbReference type="NCBIfam" id="NF045639">
    <property type="entry name" value="GCX_COOH"/>
    <property type="match status" value="1"/>
</dbReference>
<dbReference type="InterPro" id="IPR055015">
    <property type="entry name" value="GCX_COOH"/>
</dbReference>
<dbReference type="SUPFAM" id="SSF51126">
    <property type="entry name" value="Pectin lyase-like"/>
    <property type="match status" value="1"/>
</dbReference>
<evidence type="ECO:0000313" key="1">
    <source>
        <dbReference type="EMBL" id="AWV99631.1"/>
    </source>
</evidence>
<dbReference type="KEGG" id="als:DJ013_16205"/>
<organism evidence="1 2">
    <name type="scientific">Arcticibacterium luteifluviistationis</name>
    <dbReference type="NCBI Taxonomy" id="1784714"/>
    <lineage>
        <taxon>Bacteria</taxon>
        <taxon>Pseudomonadati</taxon>
        <taxon>Bacteroidota</taxon>
        <taxon>Cytophagia</taxon>
        <taxon>Cytophagales</taxon>
        <taxon>Leadbetterellaceae</taxon>
        <taxon>Arcticibacterium</taxon>
    </lineage>
</organism>